<proteinExistence type="predicted"/>
<dbReference type="GO" id="GO:0000270">
    <property type="term" value="P:peptidoglycan metabolic process"/>
    <property type="evidence" value="ECO:0007669"/>
    <property type="project" value="TreeGrafter"/>
</dbReference>
<feature type="transmembrane region" description="Helical" evidence="1">
    <location>
        <begin position="12"/>
        <end position="32"/>
    </location>
</feature>
<gene>
    <name evidence="3" type="ORF">HZA66_14185</name>
</gene>
<dbReference type="PANTHER" id="PTHR30336">
    <property type="entry name" value="INNER MEMBRANE PROTEIN, PROBABLE PERMEASE"/>
    <property type="match status" value="1"/>
</dbReference>
<dbReference type="Gene3D" id="3.40.50.620">
    <property type="entry name" value="HUPs"/>
    <property type="match status" value="1"/>
</dbReference>
<evidence type="ECO:0000256" key="1">
    <source>
        <dbReference type="SAM" id="Phobius"/>
    </source>
</evidence>
<evidence type="ECO:0000259" key="2">
    <source>
        <dbReference type="Pfam" id="PF02698"/>
    </source>
</evidence>
<keyword evidence="1" id="KW-0812">Transmembrane</keyword>
<dbReference type="AlphaFoldDB" id="A0A933RXP9"/>
<dbReference type="EMBL" id="JACRJB010000039">
    <property type="protein sequence ID" value="MBI5130585.1"/>
    <property type="molecule type" value="Genomic_DNA"/>
</dbReference>
<dbReference type="InterPro" id="IPR003848">
    <property type="entry name" value="DUF218"/>
</dbReference>
<dbReference type="Proteomes" id="UP000782519">
    <property type="component" value="Unassembled WGS sequence"/>
</dbReference>
<dbReference type="CDD" id="cd06259">
    <property type="entry name" value="YdcF-like"/>
    <property type="match status" value="1"/>
</dbReference>
<dbReference type="Pfam" id="PF02698">
    <property type="entry name" value="DUF218"/>
    <property type="match status" value="1"/>
</dbReference>
<feature type="domain" description="DUF218" evidence="2">
    <location>
        <begin position="80"/>
        <end position="247"/>
    </location>
</feature>
<name>A0A933RXP9_RHOPL</name>
<dbReference type="GO" id="GO:0043164">
    <property type="term" value="P:Gram-negative-bacterium-type cell wall biogenesis"/>
    <property type="evidence" value="ECO:0007669"/>
    <property type="project" value="TreeGrafter"/>
</dbReference>
<keyword evidence="1" id="KW-1133">Transmembrane helix</keyword>
<organism evidence="3 4">
    <name type="scientific">Rhodopseudomonas palustris</name>
    <dbReference type="NCBI Taxonomy" id="1076"/>
    <lineage>
        <taxon>Bacteria</taxon>
        <taxon>Pseudomonadati</taxon>
        <taxon>Pseudomonadota</taxon>
        <taxon>Alphaproteobacteria</taxon>
        <taxon>Hyphomicrobiales</taxon>
        <taxon>Nitrobacteraceae</taxon>
        <taxon>Rhodopseudomonas</taxon>
    </lineage>
</organism>
<comment type="caution">
    <text evidence="3">The sequence shown here is derived from an EMBL/GenBank/DDBJ whole genome shotgun (WGS) entry which is preliminary data.</text>
</comment>
<keyword evidence="1" id="KW-0472">Membrane</keyword>
<dbReference type="InterPro" id="IPR051599">
    <property type="entry name" value="Cell_Envelope_Assoc"/>
</dbReference>
<protein>
    <submittedName>
        <fullName evidence="3">YdcF family protein</fullName>
    </submittedName>
</protein>
<evidence type="ECO:0000313" key="4">
    <source>
        <dbReference type="Proteomes" id="UP000782519"/>
    </source>
</evidence>
<accession>A0A933RXP9</accession>
<feature type="transmembrane region" description="Helical" evidence="1">
    <location>
        <begin position="44"/>
        <end position="65"/>
    </location>
</feature>
<evidence type="ECO:0000313" key="3">
    <source>
        <dbReference type="EMBL" id="MBI5130585.1"/>
    </source>
</evidence>
<dbReference type="PANTHER" id="PTHR30336:SF4">
    <property type="entry name" value="ENVELOPE BIOGENESIS FACTOR ELYC"/>
    <property type="match status" value="1"/>
</dbReference>
<reference evidence="3" key="1">
    <citation type="submission" date="2020-07" db="EMBL/GenBank/DDBJ databases">
        <title>Huge and variable diversity of episymbiotic CPR bacteria and DPANN archaea in groundwater ecosystems.</title>
        <authorList>
            <person name="He C.Y."/>
            <person name="Keren R."/>
            <person name="Whittaker M."/>
            <person name="Farag I.F."/>
            <person name="Doudna J."/>
            <person name="Cate J.H.D."/>
            <person name="Banfield J.F."/>
        </authorList>
    </citation>
    <scope>NUCLEOTIDE SEQUENCE</scope>
    <source>
        <strain evidence="3">NC_groundwater_1818_Pr3_B-0.1um_66_35</strain>
    </source>
</reference>
<dbReference type="GO" id="GO:0005886">
    <property type="term" value="C:plasma membrane"/>
    <property type="evidence" value="ECO:0007669"/>
    <property type="project" value="TreeGrafter"/>
</dbReference>
<sequence length="264" mass="28438">MFFVLSKILGFFIHPSNTIAVICALGAVLLLTRWRRAGGRVLGVGVVLLLIVGYSPLGSVLLLSLSERFPPWRFEGRAPDGIIVLGGAIDSEVSVARNALEIDSSAERVVAALELARDYPRARIVYSGGSGNLVQNSIAEAPIAAALFARFGVAPDRFVVESRSRTTAENASFTRELVSPKPGEVWLLVTSAFHMPRSITAFRAAGFDVTAYPVDWRTRGWGDATLPFDRLSSGLARTDVAAHEWAGLLAYRLSGRTTSLLPSP</sequence>
<dbReference type="InterPro" id="IPR014729">
    <property type="entry name" value="Rossmann-like_a/b/a_fold"/>
</dbReference>